<dbReference type="Pfam" id="PF12833">
    <property type="entry name" value="HTH_18"/>
    <property type="match status" value="1"/>
</dbReference>
<dbReference type="PANTHER" id="PTHR42713:SF3">
    <property type="entry name" value="TRANSCRIPTIONAL REGULATORY PROTEIN HPTR"/>
    <property type="match status" value="1"/>
</dbReference>
<dbReference type="EMBL" id="JAAIKC010000001">
    <property type="protein sequence ID" value="NEW04578.1"/>
    <property type="molecule type" value="Genomic_DNA"/>
</dbReference>
<dbReference type="GO" id="GO:0005737">
    <property type="term" value="C:cytoplasm"/>
    <property type="evidence" value="ECO:0007669"/>
    <property type="project" value="UniProtKB-SubCell"/>
</dbReference>
<dbReference type="Pfam" id="PF00072">
    <property type="entry name" value="Response_reg"/>
    <property type="match status" value="1"/>
</dbReference>
<evidence type="ECO:0000313" key="11">
    <source>
        <dbReference type="EMBL" id="NEW04578.1"/>
    </source>
</evidence>
<reference evidence="11" key="1">
    <citation type="submission" date="2020-02" db="EMBL/GenBank/DDBJ databases">
        <authorList>
            <person name="Shen X.-R."/>
            <person name="Zhang Y.-X."/>
        </authorList>
    </citation>
    <scope>NUCLEOTIDE SEQUENCE</scope>
    <source>
        <strain evidence="11">SYP-B3998</strain>
    </source>
</reference>
<evidence type="ECO:0000256" key="1">
    <source>
        <dbReference type="ARBA" id="ARBA00004496"/>
    </source>
</evidence>
<dbReference type="Gene3D" id="3.40.50.2300">
    <property type="match status" value="1"/>
</dbReference>
<dbReference type="PANTHER" id="PTHR42713">
    <property type="entry name" value="HISTIDINE KINASE-RELATED"/>
    <property type="match status" value="1"/>
</dbReference>
<accession>A0A6G3ZRB5</accession>
<evidence type="ECO:0000256" key="2">
    <source>
        <dbReference type="ARBA" id="ARBA00022490"/>
    </source>
</evidence>
<evidence type="ECO:0000256" key="6">
    <source>
        <dbReference type="ARBA" id="ARBA00023125"/>
    </source>
</evidence>
<dbReference type="InterPro" id="IPR001789">
    <property type="entry name" value="Sig_transdc_resp-reg_receiver"/>
</dbReference>
<gene>
    <name evidence="11" type="ORF">GK047_00885</name>
</gene>
<keyword evidence="2" id="KW-0963">Cytoplasm</keyword>
<evidence type="ECO:0000259" key="9">
    <source>
        <dbReference type="PROSITE" id="PS01124"/>
    </source>
</evidence>
<dbReference type="InterPro" id="IPR011006">
    <property type="entry name" value="CheY-like_superfamily"/>
</dbReference>
<dbReference type="CDD" id="cd17536">
    <property type="entry name" value="REC_YesN-like"/>
    <property type="match status" value="1"/>
</dbReference>
<comment type="caution">
    <text evidence="11">The sequence shown here is derived from an EMBL/GenBank/DDBJ whole genome shotgun (WGS) entry which is preliminary data.</text>
</comment>
<keyword evidence="7" id="KW-0804">Transcription</keyword>
<dbReference type="InterPro" id="IPR051552">
    <property type="entry name" value="HptR"/>
</dbReference>
<dbReference type="RefSeq" id="WP_163940201.1">
    <property type="nucleotide sequence ID" value="NZ_JAAIKC010000001.1"/>
</dbReference>
<dbReference type="SMART" id="SM00448">
    <property type="entry name" value="REC"/>
    <property type="match status" value="1"/>
</dbReference>
<dbReference type="Gene3D" id="1.10.10.60">
    <property type="entry name" value="Homeodomain-like"/>
    <property type="match status" value="2"/>
</dbReference>
<dbReference type="PRINTS" id="PR00032">
    <property type="entry name" value="HTHARAC"/>
</dbReference>
<evidence type="ECO:0000256" key="7">
    <source>
        <dbReference type="ARBA" id="ARBA00023163"/>
    </source>
</evidence>
<dbReference type="GO" id="GO:0003700">
    <property type="term" value="F:DNA-binding transcription factor activity"/>
    <property type="evidence" value="ECO:0007669"/>
    <property type="project" value="InterPro"/>
</dbReference>
<dbReference type="InterPro" id="IPR009057">
    <property type="entry name" value="Homeodomain-like_sf"/>
</dbReference>
<feature type="domain" description="HTH araC/xylS-type" evidence="9">
    <location>
        <begin position="426"/>
        <end position="522"/>
    </location>
</feature>
<evidence type="ECO:0000256" key="3">
    <source>
        <dbReference type="ARBA" id="ARBA00022553"/>
    </source>
</evidence>
<dbReference type="AlphaFoldDB" id="A0A6G3ZRB5"/>
<dbReference type="SUPFAM" id="SSF52172">
    <property type="entry name" value="CheY-like"/>
    <property type="match status" value="1"/>
</dbReference>
<sequence length="522" mass="60936">MFKVMLVDDDVPMMKYVTKLIDWSALQLTLVGSASSGVKALALFHEHRPDLVITDIGMPQMDGIELAAELQKLKPDVKIMFLTCHEEFHYARKAVQLDAEDYLIKDELTTQQLESALLKTIQALTSDKERFEELTYKQDMLKHRETWKAQFWSELLSGVSVASIHSQSARLGIAWKRPHFMLAIGDIQYGSFPQKYRYNDVPLLLYAISNICDELPLDGFSLVTLTDKETRLVCIANYQHDLTRNAVEDVHKHLTLLQQNIAEYLKIDISFRFGMPFKEVENIQHQYRSLMQRERWMFYEQMNNVQPRIVESRIWNHDIMGVLGGDWQRLEEAVKGGNELLLAESLNALQAKAETLRLDPDELLLKSSQWMRHMELQHNQPSLDAFHRCLLHCGRWEQAMQLLRSGMRSLLGSATDAWIEKKPKLQLIDQYISDHLSENISLVDIANYLFLNPSYFSRYFKQESGLNFTDYMHRYKMKIACKLLKEKQHSTEIIAMKLGYMERTYFSKVFKKYVGVSPKDYR</sequence>
<protein>
    <submittedName>
        <fullName evidence="11">Response regulator</fullName>
    </submittedName>
</protein>
<dbReference type="PROSITE" id="PS01124">
    <property type="entry name" value="HTH_ARAC_FAMILY_2"/>
    <property type="match status" value="1"/>
</dbReference>
<evidence type="ECO:0000256" key="8">
    <source>
        <dbReference type="PROSITE-ProRule" id="PRU00169"/>
    </source>
</evidence>
<dbReference type="SUPFAM" id="SSF46689">
    <property type="entry name" value="Homeodomain-like"/>
    <property type="match status" value="2"/>
</dbReference>
<dbReference type="GO" id="GO:0000160">
    <property type="term" value="P:phosphorelay signal transduction system"/>
    <property type="evidence" value="ECO:0007669"/>
    <property type="project" value="UniProtKB-KW"/>
</dbReference>
<dbReference type="InterPro" id="IPR020449">
    <property type="entry name" value="Tscrpt_reg_AraC-type_HTH"/>
</dbReference>
<dbReference type="PROSITE" id="PS50110">
    <property type="entry name" value="RESPONSE_REGULATORY"/>
    <property type="match status" value="1"/>
</dbReference>
<comment type="subcellular location">
    <subcellularLocation>
        <location evidence="1">Cytoplasm</location>
    </subcellularLocation>
</comment>
<feature type="modified residue" description="4-aspartylphosphate" evidence="8">
    <location>
        <position position="55"/>
    </location>
</feature>
<evidence type="ECO:0000256" key="5">
    <source>
        <dbReference type="ARBA" id="ARBA00023015"/>
    </source>
</evidence>
<dbReference type="SMART" id="SM00342">
    <property type="entry name" value="HTH_ARAC"/>
    <property type="match status" value="1"/>
</dbReference>
<evidence type="ECO:0000259" key="10">
    <source>
        <dbReference type="PROSITE" id="PS50110"/>
    </source>
</evidence>
<keyword evidence="5" id="KW-0805">Transcription regulation</keyword>
<organism evidence="11">
    <name type="scientific">Paenibacillus sp. SYP-B3998</name>
    <dbReference type="NCBI Taxonomy" id="2678564"/>
    <lineage>
        <taxon>Bacteria</taxon>
        <taxon>Bacillati</taxon>
        <taxon>Bacillota</taxon>
        <taxon>Bacilli</taxon>
        <taxon>Bacillales</taxon>
        <taxon>Paenibacillaceae</taxon>
        <taxon>Paenibacillus</taxon>
    </lineage>
</organism>
<keyword evidence="3 8" id="KW-0597">Phosphoprotein</keyword>
<feature type="domain" description="Response regulatory" evidence="10">
    <location>
        <begin position="3"/>
        <end position="120"/>
    </location>
</feature>
<name>A0A6G3ZRB5_9BACL</name>
<proteinExistence type="predicted"/>
<evidence type="ECO:0000256" key="4">
    <source>
        <dbReference type="ARBA" id="ARBA00023012"/>
    </source>
</evidence>
<dbReference type="InterPro" id="IPR018060">
    <property type="entry name" value="HTH_AraC"/>
</dbReference>
<keyword evidence="6" id="KW-0238">DNA-binding</keyword>
<dbReference type="GO" id="GO:0043565">
    <property type="term" value="F:sequence-specific DNA binding"/>
    <property type="evidence" value="ECO:0007669"/>
    <property type="project" value="InterPro"/>
</dbReference>
<keyword evidence="4" id="KW-0902">Two-component regulatory system</keyword>